<dbReference type="InterPro" id="IPR038731">
    <property type="entry name" value="RgtA/B/C-like"/>
</dbReference>
<keyword evidence="7 8" id="KW-0472">Membrane</keyword>
<protein>
    <submittedName>
        <fullName evidence="10">Glycosyl transferase family 39</fullName>
    </submittedName>
</protein>
<evidence type="ECO:0000256" key="4">
    <source>
        <dbReference type="ARBA" id="ARBA00022679"/>
    </source>
</evidence>
<dbReference type="AlphaFoldDB" id="A0A0G0E2U5"/>
<evidence type="ECO:0000313" key="11">
    <source>
        <dbReference type="Proteomes" id="UP000034581"/>
    </source>
</evidence>
<name>A0A0G0E2U5_UNCC3</name>
<feature type="transmembrane region" description="Helical" evidence="8">
    <location>
        <begin position="216"/>
        <end position="236"/>
    </location>
</feature>
<evidence type="ECO:0000256" key="8">
    <source>
        <dbReference type="SAM" id="Phobius"/>
    </source>
</evidence>
<keyword evidence="2" id="KW-1003">Cell membrane</keyword>
<feature type="transmembrane region" description="Helical" evidence="8">
    <location>
        <begin position="78"/>
        <end position="98"/>
    </location>
</feature>
<feature type="transmembrane region" description="Helical" evidence="8">
    <location>
        <begin position="165"/>
        <end position="196"/>
    </location>
</feature>
<feature type="transmembrane region" description="Helical" evidence="8">
    <location>
        <begin position="432"/>
        <end position="455"/>
    </location>
</feature>
<dbReference type="GO" id="GO:0016763">
    <property type="term" value="F:pentosyltransferase activity"/>
    <property type="evidence" value="ECO:0007669"/>
    <property type="project" value="TreeGrafter"/>
</dbReference>
<evidence type="ECO:0000256" key="6">
    <source>
        <dbReference type="ARBA" id="ARBA00022989"/>
    </source>
</evidence>
<evidence type="ECO:0000256" key="7">
    <source>
        <dbReference type="ARBA" id="ARBA00023136"/>
    </source>
</evidence>
<dbReference type="PANTHER" id="PTHR33908">
    <property type="entry name" value="MANNOSYLTRANSFERASE YKCB-RELATED"/>
    <property type="match status" value="1"/>
</dbReference>
<evidence type="ECO:0000313" key="10">
    <source>
        <dbReference type="EMBL" id="KKP69550.1"/>
    </source>
</evidence>
<evidence type="ECO:0000259" key="9">
    <source>
        <dbReference type="Pfam" id="PF13231"/>
    </source>
</evidence>
<reference evidence="10 11" key="1">
    <citation type="journal article" date="2015" name="Nature">
        <title>rRNA introns, odd ribosomes, and small enigmatic genomes across a large radiation of phyla.</title>
        <authorList>
            <person name="Brown C.T."/>
            <person name="Hug L.A."/>
            <person name="Thomas B.C."/>
            <person name="Sharon I."/>
            <person name="Castelle C.J."/>
            <person name="Singh A."/>
            <person name="Wilkins M.J."/>
            <person name="Williams K.H."/>
            <person name="Banfield J.F."/>
        </authorList>
    </citation>
    <scope>NUCLEOTIDE SEQUENCE [LARGE SCALE GENOMIC DNA]</scope>
</reference>
<dbReference type="Proteomes" id="UP000034581">
    <property type="component" value="Unassembled WGS sequence"/>
</dbReference>
<gene>
    <name evidence="10" type="ORF">UR67_C0005G0039</name>
</gene>
<proteinExistence type="predicted"/>
<comment type="subcellular location">
    <subcellularLocation>
        <location evidence="1">Cell membrane</location>
        <topology evidence="1">Multi-pass membrane protein</topology>
    </subcellularLocation>
</comment>
<comment type="caution">
    <text evidence="10">The sequence shown here is derived from an EMBL/GenBank/DDBJ whole genome shotgun (WGS) entry which is preliminary data.</text>
</comment>
<evidence type="ECO:0000256" key="3">
    <source>
        <dbReference type="ARBA" id="ARBA00022676"/>
    </source>
</evidence>
<keyword evidence="4 10" id="KW-0808">Transferase</keyword>
<keyword evidence="6 8" id="KW-1133">Transmembrane helix</keyword>
<sequence>MLKKYLPYFLLTIIVLTFSLTLLLNLQYPREICNDEFYYVPAGQTIWQTPNEPNLEHHPPLAKYLIGFGIMTVGNYSIGWRLIPALFGIIGLILVFFLTKEVLSLSANGDRKVTIFFSLFAPFLLAFDFLYFTMSRQAMLDIFVTTFLIATSLFIWKYIQTQRKIFIILLAIFFGLALASKWTTILFAPLFLFLTLKYTKTRKIQKKSFKIVMFEYLLIGLIGATVYLCTYIPYLLKNNAGEFMILQKDILVRMLYTKETNGGGTSPFNTIFWPFFPSNTLSCYFDYEDNVNPHSLSIISNPLIIWFFWPVLIYSFYQAFKKKEIKRFFIPIIIICLYLPWLAVEREKYFYYMTPVIPFLCILIAQMVFDFITTKGKSGLNNIKPQNPIFLPNKDLLDKIIIFLYKLQEKTHKGKLFQKLSKKADTLIANKLLIYILVICYLLLVILLFILYYPLLNGLPVSESYRNTVTFFWPFLFK</sequence>
<feature type="transmembrane region" description="Helical" evidence="8">
    <location>
        <begin position="139"/>
        <end position="159"/>
    </location>
</feature>
<keyword evidence="3" id="KW-0328">Glycosyltransferase</keyword>
<feature type="domain" description="Glycosyltransferase RgtA/B/C/D-like" evidence="9">
    <location>
        <begin position="57"/>
        <end position="216"/>
    </location>
</feature>
<feature type="transmembrane region" description="Helical" evidence="8">
    <location>
        <begin position="350"/>
        <end position="372"/>
    </location>
</feature>
<dbReference type="InterPro" id="IPR050297">
    <property type="entry name" value="LipidA_mod_glycosyltrf_83"/>
</dbReference>
<dbReference type="GO" id="GO:0009103">
    <property type="term" value="P:lipopolysaccharide biosynthetic process"/>
    <property type="evidence" value="ECO:0007669"/>
    <property type="project" value="UniProtKB-ARBA"/>
</dbReference>
<feature type="transmembrane region" description="Helical" evidence="8">
    <location>
        <begin position="6"/>
        <end position="26"/>
    </location>
</feature>
<dbReference type="Pfam" id="PF13231">
    <property type="entry name" value="PMT_2"/>
    <property type="match status" value="1"/>
</dbReference>
<evidence type="ECO:0000256" key="1">
    <source>
        <dbReference type="ARBA" id="ARBA00004651"/>
    </source>
</evidence>
<dbReference type="EMBL" id="LBQB01000005">
    <property type="protein sequence ID" value="KKP69550.1"/>
    <property type="molecule type" value="Genomic_DNA"/>
</dbReference>
<feature type="transmembrane region" description="Helical" evidence="8">
    <location>
        <begin position="296"/>
        <end position="316"/>
    </location>
</feature>
<feature type="transmembrane region" description="Helical" evidence="8">
    <location>
        <begin position="328"/>
        <end position="344"/>
    </location>
</feature>
<feature type="transmembrane region" description="Helical" evidence="8">
    <location>
        <begin position="113"/>
        <end position="132"/>
    </location>
</feature>
<dbReference type="GO" id="GO:0005886">
    <property type="term" value="C:plasma membrane"/>
    <property type="evidence" value="ECO:0007669"/>
    <property type="project" value="UniProtKB-SubCell"/>
</dbReference>
<evidence type="ECO:0000256" key="5">
    <source>
        <dbReference type="ARBA" id="ARBA00022692"/>
    </source>
</evidence>
<dbReference type="PANTHER" id="PTHR33908:SF11">
    <property type="entry name" value="MEMBRANE PROTEIN"/>
    <property type="match status" value="1"/>
</dbReference>
<dbReference type="STRING" id="1618350.UR67_C0005G0039"/>
<organism evidence="10 11">
    <name type="scientific">candidate division CPR3 bacterium GW2011_GWF2_35_18</name>
    <dbReference type="NCBI Taxonomy" id="1618350"/>
    <lineage>
        <taxon>Bacteria</taxon>
        <taxon>Bacteria division CPR3</taxon>
    </lineage>
</organism>
<accession>A0A0G0E2U5</accession>
<keyword evidence="5 8" id="KW-0812">Transmembrane</keyword>
<evidence type="ECO:0000256" key="2">
    <source>
        <dbReference type="ARBA" id="ARBA00022475"/>
    </source>
</evidence>